<dbReference type="Proteomes" id="UP000757232">
    <property type="component" value="Unassembled WGS sequence"/>
</dbReference>
<feature type="domain" description="BOD1/SHG1" evidence="2">
    <location>
        <begin position="97"/>
        <end position="180"/>
    </location>
</feature>
<organism evidence="3 4">
    <name type="scientific">Sanghuangporus baumii</name>
    <name type="common">Phellinus baumii</name>
    <dbReference type="NCBI Taxonomy" id="108892"/>
    <lineage>
        <taxon>Eukaryota</taxon>
        <taxon>Fungi</taxon>
        <taxon>Dikarya</taxon>
        <taxon>Basidiomycota</taxon>
        <taxon>Agaricomycotina</taxon>
        <taxon>Agaricomycetes</taxon>
        <taxon>Hymenochaetales</taxon>
        <taxon>Hymenochaetaceae</taxon>
        <taxon>Sanghuangporus</taxon>
    </lineage>
</organism>
<sequence>MLLGEGEAESVARQRMRSGGLKDVVRVRVSLRSTRISHFTRLVSSRLVSSLLGFLVHCHLLFSRRLGNNEHFRSRKARRRVNISDYIIKPDDSDQFRFKKSGEFDRLRRELLQQFRDHDAIGTFMSRVQDIVQQGLAEDERLQYLSPEAVHNELMQDMDRFPLVQRSVADLPALTDPAFSASIRRSLATLLNGGDGSGKQSGGKGAENGDDVRMNDSEGSDSDSSDNDDDDENEHERESEDELMMPGGESPENERGRPDAPDVDNKSGKPKMVNGVSETTTNNDSSHSSSPMNCARAQLDS</sequence>
<gene>
    <name evidence="3" type="ORF">A7U60_g6850</name>
</gene>
<evidence type="ECO:0000256" key="1">
    <source>
        <dbReference type="SAM" id="MobiDB-lite"/>
    </source>
</evidence>
<dbReference type="InterPro" id="IPR055264">
    <property type="entry name" value="BOD1/SHG1_dom"/>
</dbReference>
<evidence type="ECO:0000259" key="2">
    <source>
        <dbReference type="Pfam" id="PF05205"/>
    </source>
</evidence>
<feature type="compositionally biased region" description="Basic and acidic residues" evidence="1">
    <location>
        <begin position="252"/>
        <end position="267"/>
    </location>
</feature>
<feature type="compositionally biased region" description="Gly residues" evidence="1">
    <location>
        <begin position="193"/>
        <end position="206"/>
    </location>
</feature>
<proteinExistence type="predicted"/>
<feature type="region of interest" description="Disordered" evidence="1">
    <location>
        <begin position="191"/>
        <end position="301"/>
    </location>
</feature>
<reference evidence="3" key="1">
    <citation type="submission" date="2016-06" db="EMBL/GenBank/DDBJ databases">
        <title>Draft Genome sequence of the fungus Inonotus baumii.</title>
        <authorList>
            <person name="Zhu H."/>
            <person name="Lin W."/>
        </authorList>
    </citation>
    <scope>NUCLEOTIDE SEQUENCE</scope>
    <source>
        <strain evidence="3">821</strain>
    </source>
</reference>
<dbReference type="AlphaFoldDB" id="A0A9Q5HUM6"/>
<name>A0A9Q5HUM6_SANBA</name>
<protein>
    <recommendedName>
        <fullName evidence="2">BOD1/SHG1 domain-containing protein</fullName>
    </recommendedName>
</protein>
<keyword evidence="4" id="KW-1185">Reference proteome</keyword>
<dbReference type="EMBL" id="LNZH02000204">
    <property type="protein sequence ID" value="OCB86259.1"/>
    <property type="molecule type" value="Genomic_DNA"/>
</dbReference>
<feature type="compositionally biased region" description="Acidic residues" evidence="1">
    <location>
        <begin position="218"/>
        <end position="243"/>
    </location>
</feature>
<dbReference type="Pfam" id="PF05205">
    <property type="entry name" value="COMPASS-Shg1"/>
    <property type="match status" value="1"/>
</dbReference>
<feature type="compositionally biased region" description="Low complexity" evidence="1">
    <location>
        <begin position="277"/>
        <end position="293"/>
    </location>
</feature>
<dbReference type="OrthoDB" id="5579731at2759"/>
<evidence type="ECO:0000313" key="3">
    <source>
        <dbReference type="EMBL" id="OCB86259.1"/>
    </source>
</evidence>
<accession>A0A9Q5HUM6</accession>
<comment type="caution">
    <text evidence="3">The sequence shown here is derived from an EMBL/GenBank/DDBJ whole genome shotgun (WGS) entry which is preliminary data.</text>
</comment>
<evidence type="ECO:0000313" key="4">
    <source>
        <dbReference type="Proteomes" id="UP000757232"/>
    </source>
</evidence>